<keyword evidence="5" id="KW-0472">Membrane</keyword>
<feature type="compositionally biased region" description="Polar residues" evidence="8">
    <location>
        <begin position="166"/>
        <end position="177"/>
    </location>
</feature>
<dbReference type="Pfam" id="PF06136">
    <property type="entry name" value="SOK"/>
    <property type="match status" value="1"/>
</dbReference>
<organism evidence="10 11">
    <name type="scientific">Coptis chinensis</name>
    <dbReference type="NCBI Taxonomy" id="261450"/>
    <lineage>
        <taxon>Eukaryota</taxon>
        <taxon>Viridiplantae</taxon>
        <taxon>Streptophyta</taxon>
        <taxon>Embryophyta</taxon>
        <taxon>Tracheophyta</taxon>
        <taxon>Spermatophyta</taxon>
        <taxon>Magnoliopsida</taxon>
        <taxon>Ranunculales</taxon>
        <taxon>Ranunculaceae</taxon>
        <taxon>Coptidoideae</taxon>
        <taxon>Coptis</taxon>
    </lineage>
</organism>
<keyword evidence="3" id="KW-1003">Cell membrane</keyword>
<reference evidence="10 11" key="1">
    <citation type="submission" date="2020-10" db="EMBL/GenBank/DDBJ databases">
        <title>The Coptis chinensis genome and diversification of protoberbering-type alkaloids.</title>
        <authorList>
            <person name="Wang B."/>
            <person name="Shu S."/>
            <person name="Song C."/>
            <person name="Liu Y."/>
        </authorList>
    </citation>
    <scope>NUCLEOTIDE SEQUENCE [LARGE SCALE GENOMIC DNA]</scope>
    <source>
        <strain evidence="10">HL-2020</strain>
        <tissue evidence="10">Leaf</tissue>
    </source>
</reference>
<evidence type="ECO:0000256" key="7">
    <source>
        <dbReference type="ARBA" id="ARBA00024211"/>
    </source>
</evidence>
<comment type="similarity">
    <text evidence="7">Belongs to the SOSEKI family.</text>
</comment>
<keyword evidence="4" id="KW-0132">Cell division</keyword>
<keyword evidence="2" id="KW-0217">Developmental protein</keyword>
<comment type="caution">
    <text evidence="10">The sequence shown here is derived from an EMBL/GenBank/DDBJ whole genome shotgun (WGS) entry which is preliminary data.</text>
</comment>
<keyword evidence="11" id="KW-1185">Reference proteome</keyword>
<dbReference type="EMBL" id="JADFTS010000008">
    <property type="protein sequence ID" value="KAF9595252.1"/>
    <property type="molecule type" value="Genomic_DNA"/>
</dbReference>
<dbReference type="GO" id="GO:0051301">
    <property type="term" value="P:cell division"/>
    <property type="evidence" value="ECO:0007669"/>
    <property type="project" value="UniProtKB-KW"/>
</dbReference>
<evidence type="ECO:0000256" key="3">
    <source>
        <dbReference type="ARBA" id="ARBA00022475"/>
    </source>
</evidence>
<sequence>MEVSKEAAFMIRHAMIKRRMEGKGEVGNDGRETGEVRRVHIIYFLSRMGRVEQPHLIRVHHVSRNGIHLKDVKRWLSELRGKNMPDSFSWSYKRKYKSGYVWQDLMDEDLITPISDNEFVLKGSEIPAISFGKPEQALTKSTEQNNSYTSSTKTSHTEEDSGPLDSETSASTEESFKTSAVFTPDISSYLKTNTASTEIEELNEDVVEKCYLNKEEEAEKARQQAWSFNKRKSKSYSNGGSNVFRNLLNCGATETNDSAIMMVNKSGPLGTFSPLNNTSEICRVDTLGGSERIISAAAWNQQQAQYARKSFSGTRSKKKSNEFANKNKISAAYKPVREPHCSQCGKAFKPEKFHTHMKSCKGLKSFGNNRAEKIVIS</sequence>
<accession>A0A835LJY6</accession>
<evidence type="ECO:0000256" key="1">
    <source>
        <dbReference type="ARBA" id="ARBA00004413"/>
    </source>
</evidence>
<dbReference type="AlphaFoldDB" id="A0A835LJY6"/>
<dbReference type="GO" id="GO:0051258">
    <property type="term" value="P:protein polymerization"/>
    <property type="evidence" value="ECO:0007669"/>
    <property type="project" value="UniProtKB-ARBA"/>
</dbReference>
<dbReference type="OrthoDB" id="1907705at2759"/>
<feature type="domain" description="SOSEKI DIX-like" evidence="9">
    <location>
        <begin position="39"/>
        <end position="126"/>
    </location>
</feature>
<gene>
    <name evidence="10" type="ORF">IFM89_038255</name>
</gene>
<evidence type="ECO:0000256" key="8">
    <source>
        <dbReference type="SAM" id="MobiDB-lite"/>
    </source>
</evidence>
<evidence type="ECO:0000256" key="5">
    <source>
        <dbReference type="ARBA" id="ARBA00023136"/>
    </source>
</evidence>
<evidence type="ECO:0000259" key="9">
    <source>
        <dbReference type="Pfam" id="PF06136"/>
    </source>
</evidence>
<evidence type="ECO:0000256" key="4">
    <source>
        <dbReference type="ARBA" id="ARBA00022618"/>
    </source>
</evidence>
<feature type="compositionally biased region" description="Polar residues" evidence="8">
    <location>
        <begin position="138"/>
        <end position="154"/>
    </location>
</feature>
<dbReference type="InterPro" id="IPR048351">
    <property type="entry name" value="SOK_DIX"/>
</dbReference>
<dbReference type="PANTHER" id="PTHR31083">
    <property type="entry name" value="UPSTREAM OF FLC PROTEIN (DUF966)"/>
    <property type="match status" value="1"/>
</dbReference>
<name>A0A835LJY6_9MAGN</name>
<protein>
    <recommendedName>
        <fullName evidence="9">SOSEKI DIX-like domain-containing protein</fullName>
    </recommendedName>
</protein>
<dbReference type="PANTHER" id="PTHR31083:SF5">
    <property type="entry name" value="PROTEIN SOSEKI 1"/>
    <property type="match status" value="1"/>
</dbReference>
<evidence type="ECO:0000313" key="11">
    <source>
        <dbReference type="Proteomes" id="UP000631114"/>
    </source>
</evidence>
<keyword evidence="6" id="KW-0131">Cell cycle</keyword>
<evidence type="ECO:0000256" key="6">
    <source>
        <dbReference type="ARBA" id="ARBA00023306"/>
    </source>
</evidence>
<comment type="subcellular location">
    <subcellularLocation>
        <location evidence="1">Cell membrane</location>
        <topology evidence="1">Peripheral membrane protein</topology>
        <orientation evidence="1">Cytoplasmic side</orientation>
    </subcellularLocation>
</comment>
<evidence type="ECO:0000313" key="10">
    <source>
        <dbReference type="EMBL" id="KAF9595252.1"/>
    </source>
</evidence>
<feature type="region of interest" description="Disordered" evidence="8">
    <location>
        <begin position="132"/>
        <end position="177"/>
    </location>
</feature>
<proteinExistence type="inferred from homology"/>
<dbReference type="Proteomes" id="UP000631114">
    <property type="component" value="Unassembled WGS sequence"/>
</dbReference>
<evidence type="ECO:0000256" key="2">
    <source>
        <dbReference type="ARBA" id="ARBA00022473"/>
    </source>
</evidence>
<dbReference type="GO" id="GO:0005886">
    <property type="term" value="C:plasma membrane"/>
    <property type="evidence" value="ECO:0007669"/>
    <property type="project" value="UniProtKB-SubCell"/>
</dbReference>
<dbReference type="InterPro" id="IPR010369">
    <property type="entry name" value="SOK"/>
</dbReference>